<dbReference type="PROSITE" id="PS50030">
    <property type="entry name" value="UBA"/>
    <property type="match status" value="2"/>
</dbReference>
<feature type="compositionally biased region" description="Gly residues" evidence="6">
    <location>
        <begin position="265"/>
        <end position="280"/>
    </location>
</feature>
<dbReference type="GO" id="GO:0031593">
    <property type="term" value="F:polyubiquitin modification-dependent protein binding"/>
    <property type="evidence" value="ECO:0007669"/>
    <property type="project" value="UniProtKB-UniRule"/>
</dbReference>
<dbReference type="SUPFAM" id="SSF54236">
    <property type="entry name" value="Ubiquitin-like"/>
    <property type="match status" value="1"/>
</dbReference>
<dbReference type="InterPro" id="IPR029071">
    <property type="entry name" value="Ubiquitin-like_domsf"/>
</dbReference>
<evidence type="ECO:0000313" key="9">
    <source>
        <dbReference type="EMBL" id="KAK9865989.1"/>
    </source>
</evidence>
<keyword evidence="10" id="KW-1185">Reference proteome</keyword>
<feature type="compositionally biased region" description="Low complexity" evidence="6">
    <location>
        <begin position="231"/>
        <end position="247"/>
    </location>
</feature>
<evidence type="ECO:0000256" key="6">
    <source>
        <dbReference type="SAM" id="MobiDB-lite"/>
    </source>
</evidence>
<evidence type="ECO:0000313" key="10">
    <source>
        <dbReference type="Proteomes" id="UP001485043"/>
    </source>
</evidence>
<feature type="domain" description="UBA" evidence="7">
    <location>
        <begin position="162"/>
        <end position="202"/>
    </location>
</feature>
<sequence>MKLTFKTVSGANFNLEEPPEAEVSQVKAHIEQQQGSNFPASALVVIHQGKVLKDGTTLADNKVGENGFLVVMVQKKPAAKAAPKPAAGAPSTSAATPASASPATPVPASTAPQAAPASDATAAAGTPAAPAAEAATAAATTTMPTNPADPYSAAASNLATGSQLEGTISSIMEMGFDREQVQRALRAAFNNPERAVEYLMTGIPNVPDAPPAGAATPVSTGGAVAPGGRTSSQQAPAQSAPQPAAPSGPNTQPLDLFPQGVPAALGGGGEGAGGGAGGGPLEFLRNHPQFQAMRQVVQANPQILQPMLQELGRQNPHLLQMINANQAEFLRMVNEPAGPGGQPSMEQLAAQLAGGGGEGLPPGAVQVQLTQEEMAVVERLEGMGFQREQCLEAFLICDRNEDMAANYLLEHGMEED</sequence>
<feature type="region of interest" description="Disordered" evidence="6">
    <location>
        <begin position="210"/>
        <end position="280"/>
    </location>
</feature>
<dbReference type="SMART" id="SM00727">
    <property type="entry name" value="STI1"/>
    <property type="match status" value="1"/>
</dbReference>
<feature type="domain" description="UBA" evidence="7">
    <location>
        <begin position="368"/>
        <end position="411"/>
    </location>
</feature>
<dbReference type="CDD" id="cd01805">
    <property type="entry name" value="Ubl_Rad23"/>
    <property type="match status" value="1"/>
</dbReference>
<dbReference type="Gene3D" id="3.10.20.90">
    <property type="entry name" value="Phosphatidylinositol 3-kinase Catalytic Subunit, Chain A, domain 1"/>
    <property type="match status" value="1"/>
</dbReference>
<dbReference type="InterPro" id="IPR006636">
    <property type="entry name" value="STI1_HS-bd"/>
</dbReference>
<dbReference type="FunFam" id="1.10.8.10:FF:000002">
    <property type="entry name" value="UV excision repair protein RAD23 homolog"/>
    <property type="match status" value="1"/>
</dbReference>
<dbReference type="SMART" id="SM00213">
    <property type="entry name" value="UBQ"/>
    <property type="match status" value="1"/>
</dbReference>
<organism evidence="9 10">
    <name type="scientific">Apatococcus fuscideae</name>
    <dbReference type="NCBI Taxonomy" id="2026836"/>
    <lineage>
        <taxon>Eukaryota</taxon>
        <taxon>Viridiplantae</taxon>
        <taxon>Chlorophyta</taxon>
        <taxon>core chlorophytes</taxon>
        <taxon>Trebouxiophyceae</taxon>
        <taxon>Chlorellales</taxon>
        <taxon>Chlorellaceae</taxon>
        <taxon>Apatococcus</taxon>
    </lineage>
</organism>
<dbReference type="SUPFAM" id="SSF46934">
    <property type="entry name" value="UBA-like"/>
    <property type="match status" value="2"/>
</dbReference>
<dbReference type="Gene3D" id="1.10.8.10">
    <property type="entry name" value="DNA helicase RuvA subunit, C-terminal domain"/>
    <property type="match status" value="2"/>
</dbReference>
<dbReference type="AlphaFoldDB" id="A0AAW1TAX7"/>
<dbReference type="GO" id="GO:0043130">
    <property type="term" value="F:ubiquitin binding"/>
    <property type="evidence" value="ECO:0007669"/>
    <property type="project" value="UniProtKB-UniRule"/>
</dbReference>
<comment type="subcellular location">
    <subcellularLocation>
        <location evidence="5">Nucleus</location>
    </subcellularLocation>
    <subcellularLocation>
        <location evidence="5">Cytoplasm</location>
    </subcellularLocation>
</comment>
<dbReference type="InterPro" id="IPR036353">
    <property type="entry name" value="XPC-bd_sf"/>
</dbReference>
<dbReference type="Proteomes" id="UP001485043">
    <property type="component" value="Unassembled WGS sequence"/>
</dbReference>
<evidence type="ECO:0000259" key="7">
    <source>
        <dbReference type="PROSITE" id="PS50030"/>
    </source>
</evidence>
<proteinExistence type="inferred from homology"/>
<dbReference type="Pfam" id="PF09280">
    <property type="entry name" value="XPC-binding"/>
    <property type="match status" value="1"/>
</dbReference>
<dbReference type="InterPro" id="IPR000626">
    <property type="entry name" value="Ubiquitin-like_dom"/>
</dbReference>
<evidence type="ECO:0000256" key="3">
    <source>
        <dbReference type="ARBA" id="ARBA00023204"/>
    </source>
</evidence>
<dbReference type="SUPFAM" id="SSF101238">
    <property type="entry name" value="XPC-binding domain"/>
    <property type="match status" value="1"/>
</dbReference>
<dbReference type="InterPro" id="IPR004806">
    <property type="entry name" value="Rad23"/>
</dbReference>
<keyword evidence="2 5" id="KW-0227">DNA damage</keyword>
<dbReference type="FunFam" id="1.10.8.10:FF:000003">
    <property type="entry name" value="UV excision repair protein RAD23 homolog"/>
    <property type="match status" value="1"/>
</dbReference>
<dbReference type="GO" id="GO:0006289">
    <property type="term" value="P:nucleotide-excision repair"/>
    <property type="evidence" value="ECO:0007669"/>
    <property type="project" value="UniProtKB-UniRule"/>
</dbReference>
<accession>A0AAW1TAX7</accession>
<dbReference type="PANTHER" id="PTHR10621">
    <property type="entry name" value="UV EXCISION REPAIR PROTEIN RAD23"/>
    <property type="match status" value="1"/>
</dbReference>
<dbReference type="GO" id="GO:0003684">
    <property type="term" value="F:damaged DNA binding"/>
    <property type="evidence" value="ECO:0007669"/>
    <property type="project" value="UniProtKB-UniRule"/>
</dbReference>
<comment type="similarity">
    <text evidence="5">Belongs to the RAD23 family.</text>
</comment>
<protein>
    <recommendedName>
        <fullName evidence="5">Ubiquitin receptor RAD23</fullName>
    </recommendedName>
    <alternativeName>
        <fullName evidence="5">DNA repair protein RAD23</fullName>
    </alternativeName>
</protein>
<feature type="region of interest" description="Disordered" evidence="6">
    <location>
        <begin position="82"/>
        <end position="143"/>
    </location>
</feature>
<dbReference type="NCBIfam" id="TIGR00601">
    <property type="entry name" value="rad23"/>
    <property type="match status" value="1"/>
</dbReference>
<dbReference type="EMBL" id="JALJOV010000199">
    <property type="protein sequence ID" value="KAK9865989.1"/>
    <property type="molecule type" value="Genomic_DNA"/>
</dbReference>
<keyword evidence="4 5" id="KW-0539">Nucleus</keyword>
<gene>
    <name evidence="9" type="ORF">WJX84_004132</name>
</gene>
<comment type="function">
    <text evidence="5">Multiubiquitin chain receptor involved in modulation of proteasomal degradation. Involved in nucleotide excision repair.</text>
</comment>
<dbReference type="GO" id="GO:0043161">
    <property type="term" value="P:proteasome-mediated ubiquitin-dependent protein catabolic process"/>
    <property type="evidence" value="ECO:0007669"/>
    <property type="project" value="UniProtKB-UniRule"/>
</dbReference>
<evidence type="ECO:0000259" key="8">
    <source>
        <dbReference type="PROSITE" id="PS50053"/>
    </source>
</evidence>
<evidence type="ECO:0000256" key="5">
    <source>
        <dbReference type="RuleBase" id="RU367049"/>
    </source>
</evidence>
<name>A0AAW1TAX7_9CHLO</name>
<evidence type="ECO:0000256" key="2">
    <source>
        <dbReference type="ARBA" id="ARBA00022763"/>
    </source>
</evidence>
<keyword evidence="1" id="KW-0677">Repeat</keyword>
<dbReference type="Gene3D" id="1.10.10.540">
    <property type="entry name" value="XPC-binding domain"/>
    <property type="match status" value="1"/>
</dbReference>
<dbReference type="PRINTS" id="PR01839">
    <property type="entry name" value="RAD23PROTEIN"/>
</dbReference>
<dbReference type="InterPro" id="IPR009060">
    <property type="entry name" value="UBA-like_sf"/>
</dbReference>
<dbReference type="CDD" id="cd14280">
    <property type="entry name" value="UBA1_Rad23_like"/>
    <property type="match status" value="1"/>
</dbReference>
<dbReference type="InterPro" id="IPR015940">
    <property type="entry name" value="UBA"/>
</dbReference>
<dbReference type="SMART" id="SM00165">
    <property type="entry name" value="UBA"/>
    <property type="match status" value="2"/>
</dbReference>
<dbReference type="GO" id="GO:0005829">
    <property type="term" value="C:cytosol"/>
    <property type="evidence" value="ECO:0007669"/>
    <property type="project" value="TreeGrafter"/>
</dbReference>
<dbReference type="FunFam" id="1.10.10.540:FF:000001">
    <property type="entry name" value="UV excision repair protein RAD23 B"/>
    <property type="match status" value="1"/>
</dbReference>
<evidence type="ECO:0000256" key="4">
    <source>
        <dbReference type="ARBA" id="ARBA00023242"/>
    </source>
</evidence>
<dbReference type="Pfam" id="PF00240">
    <property type="entry name" value="ubiquitin"/>
    <property type="match status" value="1"/>
</dbReference>
<reference evidence="9 10" key="1">
    <citation type="journal article" date="2024" name="Nat. Commun.">
        <title>Phylogenomics reveals the evolutionary origins of lichenization in chlorophyte algae.</title>
        <authorList>
            <person name="Puginier C."/>
            <person name="Libourel C."/>
            <person name="Otte J."/>
            <person name="Skaloud P."/>
            <person name="Haon M."/>
            <person name="Grisel S."/>
            <person name="Petersen M."/>
            <person name="Berrin J.G."/>
            <person name="Delaux P.M."/>
            <person name="Dal Grande F."/>
            <person name="Keller J."/>
        </authorList>
    </citation>
    <scope>NUCLEOTIDE SEQUENCE [LARGE SCALE GENOMIC DNA]</scope>
    <source>
        <strain evidence="9 10">SAG 2523</strain>
    </source>
</reference>
<evidence type="ECO:0000256" key="1">
    <source>
        <dbReference type="ARBA" id="ARBA00022737"/>
    </source>
</evidence>
<feature type="domain" description="Ubiquitin-like" evidence="8">
    <location>
        <begin position="1"/>
        <end position="78"/>
    </location>
</feature>
<dbReference type="PANTHER" id="PTHR10621:SF0">
    <property type="entry name" value="UV EXCISION REPAIR PROTEIN RAD23"/>
    <property type="match status" value="1"/>
</dbReference>
<dbReference type="InterPro" id="IPR015360">
    <property type="entry name" value="XPC-bd"/>
</dbReference>
<comment type="caution">
    <text evidence="9">The sequence shown here is derived from an EMBL/GenBank/DDBJ whole genome shotgun (WGS) entry which is preliminary data.</text>
</comment>
<dbReference type="GO" id="GO:0005654">
    <property type="term" value="C:nucleoplasm"/>
    <property type="evidence" value="ECO:0007669"/>
    <property type="project" value="TreeGrafter"/>
</dbReference>
<dbReference type="GO" id="GO:0070628">
    <property type="term" value="F:proteasome binding"/>
    <property type="evidence" value="ECO:0007669"/>
    <property type="project" value="TreeGrafter"/>
</dbReference>
<dbReference type="PROSITE" id="PS50053">
    <property type="entry name" value="UBIQUITIN_2"/>
    <property type="match status" value="1"/>
</dbReference>
<keyword evidence="3 5" id="KW-0234">DNA repair</keyword>
<dbReference type="Pfam" id="PF00627">
    <property type="entry name" value="UBA"/>
    <property type="match status" value="2"/>
</dbReference>
<keyword evidence="5" id="KW-0963">Cytoplasm</keyword>